<dbReference type="GO" id="GO:0004222">
    <property type="term" value="F:metalloendopeptidase activity"/>
    <property type="evidence" value="ECO:0007669"/>
    <property type="project" value="InterPro"/>
</dbReference>
<dbReference type="AlphaFoldDB" id="X0P9Y7"/>
<dbReference type="InterPro" id="IPR024079">
    <property type="entry name" value="MetalloPept_cat_dom_sf"/>
</dbReference>
<feature type="signal peptide" evidence="5">
    <location>
        <begin position="1"/>
        <end position="34"/>
    </location>
</feature>
<comment type="caution">
    <text evidence="7">The sequence shown here is derived from an EMBL/GenBank/DDBJ whole genome shotgun (WGS) entry which is preliminary data.</text>
</comment>
<dbReference type="RefSeq" id="WP_237745708.1">
    <property type="nucleotide sequence ID" value="NZ_BAKI01000007.1"/>
</dbReference>
<dbReference type="Gene3D" id="3.40.390.10">
    <property type="entry name" value="Collagenase (Catalytic Domain)"/>
    <property type="match status" value="1"/>
</dbReference>
<keyword evidence="5" id="KW-0732">Signal</keyword>
<proteinExistence type="predicted"/>
<dbReference type="GO" id="GO:0031012">
    <property type="term" value="C:extracellular matrix"/>
    <property type="evidence" value="ECO:0007669"/>
    <property type="project" value="InterPro"/>
</dbReference>
<evidence type="ECO:0000313" key="7">
    <source>
        <dbReference type="EMBL" id="GAF36094.1"/>
    </source>
</evidence>
<dbReference type="Proteomes" id="UP000019488">
    <property type="component" value="Unassembled WGS sequence"/>
</dbReference>
<evidence type="ECO:0000256" key="5">
    <source>
        <dbReference type="SAM" id="SignalP"/>
    </source>
</evidence>
<protein>
    <recommendedName>
        <fullName evidence="6">Peptidase M10 metallopeptidase domain-containing protein</fullName>
    </recommendedName>
</protein>
<dbReference type="STRING" id="1423743.FD41_GL001342"/>
<keyword evidence="3" id="KW-0378">Hydrolase</keyword>
<keyword evidence="4" id="KW-0862">Zinc</keyword>
<feature type="chain" id="PRO_5004946341" description="Peptidase M10 metallopeptidase domain-containing protein" evidence="5">
    <location>
        <begin position="35"/>
        <end position="279"/>
    </location>
</feature>
<reference evidence="7" key="1">
    <citation type="journal article" date="2014" name="Genome Announc.">
        <title>Draft Genome Sequences of Two Lactobacillus Strains, L. farraginis JCM 14108T and L. composti JCM 14202T, Isolated from Compost of Distilled Shochu Residue.</title>
        <authorList>
            <person name="Yuki M."/>
            <person name="Oshima K."/>
            <person name="Suda W."/>
            <person name="Kitahara M."/>
            <person name="Kitamura K."/>
            <person name="Iida T."/>
            <person name="Hattori M."/>
            <person name="Ohkuma M."/>
        </authorList>
    </citation>
    <scope>NUCLEOTIDE SEQUENCE [LARGE SCALE GENOMIC DNA]</scope>
    <source>
        <strain evidence="7">JCM 14108</strain>
    </source>
</reference>
<dbReference type="EMBL" id="BAKI01000007">
    <property type="protein sequence ID" value="GAF36094.1"/>
    <property type="molecule type" value="Genomic_DNA"/>
</dbReference>
<dbReference type="Pfam" id="PF00413">
    <property type="entry name" value="Peptidase_M10"/>
    <property type="match status" value="1"/>
</dbReference>
<sequence>MTKKHLLAGLLASLTIAAALPITFGAAFQSPAYAKTATKATVISQIKKTPDLNPTSSVRAFSKTTYQQYKATFNKDYNVDKMSPSSVFNHHQALVYTASPTLRKYLAVSMKTWNHALGRTVFKTGTSNNYTIRVGFGTGGKDHSLWDGLYKTNKLWVNKSHFNSDSYILTVLQAVSGKKVTKPKTAADKAAYVKYYRGFWEATITHELGHSLGLDHTPYLDDIMYAQSGDSSSSIKYTWTTSKKGNGSFAGFTNKLSSRDINRAKINQTIGILVKLKFN</sequence>
<evidence type="ECO:0000256" key="1">
    <source>
        <dbReference type="ARBA" id="ARBA00022670"/>
    </source>
</evidence>
<name>X0P9Y7_9LACO</name>
<organism evidence="7 8">
    <name type="scientific">Lentilactobacillus farraginis DSM 18382 = JCM 14108</name>
    <dbReference type="NCBI Taxonomy" id="1423743"/>
    <lineage>
        <taxon>Bacteria</taxon>
        <taxon>Bacillati</taxon>
        <taxon>Bacillota</taxon>
        <taxon>Bacilli</taxon>
        <taxon>Lactobacillales</taxon>
        <taxon>Lactobacillaceae</taxon>
        <taxon>Lentilactobacillus</taxon>
    </lineage>
</organism>
<feature type="domain" description="Peptidase M10 metallopeptidase" evidence="6">
    <location>
        <begin position="200"/>
        <end position="227"/>
    </location>
</feature>
<keyword evidence="1" id="KW-0645">Protease</keyword>
<evidence type="ECO:0000256" key="2">
    <source>
        <dbReference type="ARBA" id="ARBA00022723"/>
    </source>
</evidence>
<keyword evidence="2" id="KW-0479">Metal-binding</keyword>
<evidence type="ECO:0000256" key="4">
    <source>
        <dbReference type="ARBA" id="ARBA00022833"/>
    </source>
</evidence>
<evidence type="ECO:0000256" key="3">
    <source>
        <dbReference type="ARBA" id="ARBA00022801"/>
    </source>
</evidence>
<evidence type="ECO:0000313" key="8">
    <source>
        <dbReference type="Proteomes" id="UP000019488"/>
    </source>
</evidence>
<dbReference type="SUPFAM" id="SSF55486">
    <property type="entry name" value="Metalloproteases ('zincins'), catalytic domain"/>
    <property type="match status" value="1"/>
</dbReference>
<gene>
    <name evidence="7" type="ORF">JCM14108_1038</name>
</gene>
<dbReference type="GO" id="GO:0008270">
    <property type="term" value="F:zinc ion binding"/>
    <property type="evidence" value="ECO:0007669"/>
    <property type="project" value="InterPro"/>
</dbReference>
<dbReference type="InterPro" id="IPR001818">
    <property type="entry name" value="Pept_M10_metallopeptidase"/>
</dbReference>
<accession>X0P9Y7</accession>
<evidence type="ECO:0000259" key="6">
    <source>
        <dbReference type="Pfam" id="PF00413"/>
    </source>
</evidence>
<dbReference type="GO" id="GO:0006508">
    <property type="term" value="P:proteolysis"/>
    <property type="evidence" value="ECO:0007669"/>
    <property type="project" value="UniProtKB-KW"/>
</dbReference>